<evidence type="ECO:0000256" key="5">
    <source>
        <dbReference type="ARBA" id="ARBA00022676"/>
    </source>
</evidence>
<dbReference type="PANTHER" id="PTHR45919">
    <property type="entry name" value="GDP-MAN:MAN(3)GLCNAC(2)-PP-DOL ALPHA-1,2-MANNOSYLTRANSFERASE"/>
    <property type="match status" value="1"/>
</dbReference>
<dbReference type="InterPro" id="IPR002625">
    <property type="entry name" value="Smr_dom"/>
</dbReference>
<dbReference type="UniPathway" id="UPA00378"/>
<dbReference type="CDD" id="cd03806">
    <property type="entry name" value="GT4_ALG11-like"/>
    <property type="match status" value="1"/>
</dbReference>
<feature type="domain" description="Smr" evidence="15">
    <location>
        <begin position="144"/>
        <end position="220"/>
    </location>
</feature>
<comment type="subcellular location">
    <subcellularLocation>
        <location evidence="1">Endoplasmic reticulum membrane</location>
        <topology evidence="1">Single-pass membrane protein</topology>
    </subcellularLocation>
</comment>
<evidence type="ECO:0000256" key="12">
    <source>
        <dbReference type="RuleBase" id="RU367051"/>
    </source>
</evidence>
<keyword evidence="10" id="KW-0472">Membrane</keyword>
<keyword evidence="9" id="KW-1133">Transmembrane helix</keyword>
<keyword evidence="7" id="KW-0812">Transmembrane</keyword>
<keyword evidence="6 12" id="KW-0808">Transferase</keyword>
<feature type="chain" id="PRO_5034585044" description="GDP-Man:Man(3)GlcNAc(2)-PP-Dol alpha-1,2-mannosyltransferase" evidence="14">
    <location>
        <begin position="20"/>
        <end position="704"/>
    </location>
</feature>
<dbReference type="SMART" id="SM00463">
    <property type="entry name" value="SMR"/>
    <property type="match status" value="1"/>
</dbReference>
<evidence type="ECO:0000256" key="3">
    <source>
        <dbReference type="ARBA" id="ARBA00012645"/>
    </source>
</evidence>
<dbReference type="Proteomes" id="UP000663846">
    <property type="component" value="Unassembled WGS sequence"/>
</dbReference>
<keyword evidence="8 12" id="KW-0256">Endoplasmic reticulum</keyword>
<dbReference type="Pfam" id="PF01713">
    <property type="entry name" value="Smr"/>
    <property type="match status" value="1"/>
</dbReference>
<sequence>MGLLESLLQVLQAILCGSGKVEESQQQQQQQQPSAWQQPPGAAHQYPPTHHKPSKPYHARIDDNAQAQANPHYQELRSRAREEGDAMARAFDASQDAYQSGDGAKAKELSNEGKRHKAEMERLNKEASDWIFQQVNLDSASDELDLHGLYVKEAIERTEAAVQAAQNRGDEQIRIIVGKGLHSQGHVAKLKPAIEELMVKYQLNAHIDPDNAGVLVVQLGGHGQRGMDPNEVTRRLERGDEQYVQKKGTAQKRRLIANRNGGSIVVGFFHPYCNSGGGGERVLWAAIAYLQRTNNQVLSVVYTGDTDATKEEIITKVKTRFDIILDPSSLEFVFLRERWVIEDTTWPRFTLIGQSLGSMMLAYEAMCGLIPDLFIDTMGYAFTFHVVRWFSGGKTPISAYVHYPTISTDMLARVKSRTTQYNNPSEIAKSEFRTNSKLMYYNIFALAYSASLSLAQPIMVNSSWTKNHVEYLLNHSPVPSGFSKSMSIVYPPCDTQAMASFSLEGRKKIIMSLAQFRPEKDHAKQIIALAKLFETHPEHKERGVRLVLIGSSRNAADEARVVALQSLVNELDLDGSVEFIVNASYDVVLSWLAGASIGTNTMVDEHFGINVVEFMAAGLIPVVHASGGPLNDIVVPYQNQPTGYHATDSVSFAEAFHEALSLPAPEALAMRKRARALAVERFSTEGFEKGWAQGWEFAVRSVKT</sequence>
<reference evidence="16" key="1">
    <citation type="submission" date="2021-01" db="EMBL/GenBank/DDBJ databases">
        <authorList>
            <person name="Kaushik A."/>
        </authorList>
    </citation>
    <scope>NUCLEOTIDE SEQUENCE</scope>
    <source>
        <strain evidence="16">AG1-1C</strain>
    </source>
</reference>
<comment type="catalytic activity">
    <reaction evidence="11 12">
        <text>an alpha-D-Man-(1-&gt;3)-[alpha-D-Man-(1-&gt;6)]-beta-D-Man-(1-&gt;4)-beta-D-GlcNAc-(1-&gt;4)-alpha-D-GlcNAc-diphospho-di-trans,poly-cis-dolichol + 2 GDP-alpha-D-mannose = an alpha-D-Man-(1-&gt;2)-alpha-D-Man-(1-&gt;2)-alpha-D-Man-(1-&gt;3)-[alpha-D-Man-(1-&gt;6)]-beta-D-Man-(1-&gt;4)-beta-D-GlcNAc-(1-&gt;4)-alpha-D-GlcNAc-diphospho-di-trans,poly-cis-dolichol + 2 GDP + 2 H(+)</text>
        <dbReference type="Rhea" id="RHEA:29523"/>
        <dbReference type="Rhea" id="RHEA-COMP:19515"/>
        <dbReference type="Rhea" id="RHEA-COMP:19516"/>
        <dbReference type="ChEBI" id="CHEBI:15378"/>
        <dbReference type="ChEBI" id="CHEBI:57527"/>
        <dbReference type="ChEBI" id="CHEBI:58189"/>
        <dbReference type="ChEBI" id="CHEBI:132511"/>
        <dbReference type="ChEBI" id="CHEBI:132515"/>
        <dbReference type="EC" id="2.4.1.131"/>
    </reaction>
    <physiologicalReaction direction="left-to-right" evidence="11 12">
        <dbReference type="Rhea" id="RHEA:29524"/>
    </physiologicalReaction>
</comment>
<dbReference type="EC" id="2.4.1.131" evidence="3 12"/>
<evidence type="ECO:0000256" key="11">
    <source>
        <dbReference type="ARBA" id="ARBA00045065"/>
    </source>
</evidence>
<feature type="region of interest" description="Disordered" evidence="13">
    <location>
        <begin position="19"/>
        <end position="58"/>
    </location>
</feature>
<accession>A0A8H2XNX1</accession>
<keyword evidence="5 12" id="KW-0328">Glycosyltransferase</keyword>
<feature type="compositionally biased region" description="Basic residues" evidence="13">
    <location>
        <begin position="49"/>
        <end position="58"/>
    </location>
</feature>
<feature type="compositionally biased region" description="Basic and acidic residues" evidence="13">
    <location>
        <begin position="104"/>
        <end position="116"/>
    </location>
</feature>
<dbReference type="PROSITE" id="PS50828">
    <property type="entry name" value="SMR"/>
    <property type="match status" value="1"/>
</dbReference>
<comment type="function">
    <text evidence="12">GDP-Man:Man(3)GlcNAc(2)-PP-Dol alpha-1,2-mannosyltransferase that operates in the biosynthetic pathway of dolichol-linked oligosaccharides, the glycan precursors employed in protein asparagine (N)-glycosylation. The assembly of dolichol-linked oligosaccharides begins on the cytosolic side of the endoplasmic reticulum membrane and finishes in its lumen. The sequential addition of sugars to dolichol pyrophosphate produces dolichol-linked oligosaccharides containing fourteen sugars, including two GlcNAcs, nine mannoses and three glucoses. Once assembled, the oligosaccharide is transferred from the lipid to nascent proteins by oligosaccharyltransferases. Catalyzes, on the cytoplasmic face of the endoplasmic reticulum, the addition of the fourth and fifth mannose residues to the dolichol-linked oligosaccharide chain, to produce Man(5)GlcNAc(2)-PP-dolichol core oligosaccharide.</text>
</comment>
<dbReference type="Gene3D" id="3.30.1370.110">
    <property type="match status" value="1"/>
</dbReference>
<dbReference type="AlphaFoldDB" id="A0A8H2XNX1"/>
<evidence type="ECO:0000256" key="9">
    <source>
        <dbReference type="ARBA" id="ARBA00022989"/>
    </source>
</evidence>
<feature type="region of interest" description="Disordered" evidence="13">
    <location>
        <begin position="95"/>
        <end position="116"/>
    </location>
</feature>
<comment type="caution">
    <text evidence="16">The sequence shown here is derived from an EMBL/GenBank/DDBJ whole genome shotgun (WGS) entry which is preliminary data.</text>
</comment>
<comment type="pathway">
    <text evidence="2 12">Protein modification; protein glycosylation.</text>
</comment>
<dbReference type="Pfam" id="PF08590">
    <property type="entry name" value="DUF1771"/>
    <property type="match status" value="1"/>
</dbReference>
<evidence type="ECO:0000256" key="4">
    <source>
        <dbReference type="ARBA" id="ARBA00022018"/>
    </source>
</evidence>
<evidence type="ECO:0000256" key="1">
    <source>
        <dbReference type="ARBA" id="ARBA00004389"/>
    </source>
</evidence>
<dbReference type="InterPro" id="IPR013899">
    <property type="entry name" value="DUF1771"/>
</dbReference>
<dbReference type="InterPro" id="IPR038013">
    <property type="entry name" value="ALG11"/>
</dbReference>
<dbReference type="GO" id="GO:0006487">
    <property type="term" value="P:protein N-linked glycosylation"/>
    <property type="evidence" value="ECO:0007669"/>
    <property type="project" value="TreeGrafter"/>
</dbReference>
<dbReference type="InterPro" id="IPR036063">
    <property type="entry name" value="Smr_dom_sf"/>
</dbReference>
<evidence type="ECO:0000256" key="10">
    <source>
        <dbReference type="ARBA" id="ARBA00023136"/>
    </source>
</evidence>
<evidence type="ECO:0000256" key="2">
    <source>
        <dbReference type="ARBA" id="ARBA00004922"/>
    </source>
</evidence>
<proteinExistence type="inferred from homology"/>
<dbReference type="PANTHER" id="PTHR45919:SF1">
    <property type="entry name" value="GDP-MAN:MAN(3)GLCNAC(2)-PP-DOL ALPHA-1,2-MANNOSYLTRANSFERASE"/>
    <property type="match status" value="1"/>
</dbReference>
<dbReference type="EMBL" id="CAJMWS010000327">
    <property type="protein sequence ID" value="CAE6431684.1"/>
    <property type="molecule type" value="Genomic_DNA"/>
</dbReference>
<dbReference type="InterPro" id="IPR031814">
    <property type="entry name" value="ALG11_N"/>
</dbReference>
<evidence type="ECO:0000313" key="16">
    <source>
        <dbReference type="EMBL" id="CAE6431684.1"/>
    </source>
</evidence>
<dbReference type="Pfam" id="PF15924">
    <property type="entry name" value="ALG11_N"/>
    <property type="match status" value="1"/>
</dbReference>
<evidence type="ECO:0000259" key="15">
    <source>
        <dbReference type="PROSITE" id="PS50828"/>
    </source>
</evidence>
<feature type="compositionally biased region" description="Low complexity" evidence="13">
    <location>
        <begin position="25"/>
        <end position="43"/>
    </location>
</feature>
<organism evidence="16 17">
    <name type="scientific">Rhizoctonia solani</name>
    <dbReference type="NCBI Taxonomy" id="456999"/>
    <lineage>
        <taxon>Eukaryota</taxon>
        <taxon>Fungi</taxon>
        <taxon>Dikarya</taxon>
        <taxon>Basidiomycota</taxon>
        <taxon>Agaricomycotina</taxon>
        <taxon>Agaricomycetes</taxon>
        <taxon>Cantharellales</taxon>
        <taxon>Ceratobasidiaceae</taxon>
        <taxon>Rhizoctonia</taxon>
    </lineage>
</organism>
<comment type="similarity">
    <text evidence="12">Belongs to the glycosyltransferase group 1 family. Glycosyltransferase 4 subfamily.</text>
</comment>
<evidence type="ECO:0000256" key="14">
    <source>
        <dbReference type="SAM" id="SignalP"/>
    </source>
</evidence>
<gene>
    <name evidence="16" type="ORF">RDB_LOCUS107867</name>
</gene>
<dbReference type="GO" id="GO:0005789">
    <property type="term" value="C:endoplasmic reticulum membrane"/>
    <property type="evidence" value="ECO:0007669"/>
    <property type="project" value="UniProtKB-SubCell"/>
</dbReference>
<dbReference type="SUPFAM" id="SSF160443">
    <property type="entry name" value="SMR domain-like"/>
    <property type="match status" value="1"/>
</dbReference>
<protein>
    <recommendedName>
        <fullName evidence="4 12">GDP-Man:Man(3)GlcNAc(2)-PP-Dol alpha-1,2-mannosyltransferase</fullName>
        <ecNumber evidence="3 12">2.4.1.131</ecNumber>
    </recommendedName>
</protein>
<keyword evidence="14" id="KW-0732">Signal</keyword>
<dbReference type="SUPFAM" id="SSF53756">
    <property type="entry name" value="UDP-Glycosyltransferase/glycogen phosphorylase"/>
    <property type="match status" value="1"/>
</dbReference>
<evidence type="ECO:0000256" key="6">
    <source>
        <dbReference type="ARBA" id="ARBA00022679"/>
    </source>
</evidence>
<dbReference type="Gene3D" id="3.40.50.2000">
    <property type="entry name" value="Glycogen Phosphorylase B"/>
    <property type="match status" value="1"/>
</dbReference>
<feature type="signal peptide" evidence="14">
    <location>
        <begin position="1"/>
        <end position="19"/>
    </location>
</feature>
<dbReference type="InterPro" id="IPR001296">
    <property type="entry name" value="Glyco_trans_1"/>
</dbReference>
<evidence type="ECO:0000256" key="7">
    <source>
        <dbReference type="ARBA" id="ARBA00022692"/>
    </source>
</evidence>
<name>A0A8H2XNX1_9AGAM</name>
<dbReference type="SMART" id="SM01162">
    <property type="entry name" value="DUF1771"/>
    <property type="match status" value="1"/>
</dbReference>
<evidence type="ECO:0000256" key="8">
    <source>
        <dbReference type="ARBA" id="ARBA00022824"/>
    </source>
</evidence>
<evidence type="ECO:0000313" key="17">
    <source>
        <dbReference type="Proteomes" id="UP000663846"/>
    </source>
</evidence>
<dbReference type="GO" id="GO:0004377">
    <property type="term" value="F:GDP-Man:Man(3)GlcNAc(2)-PP-Dol alpha-1,2-mannosyltransferase activity"/>
    <property type="evidence" value="ECO:0007669"/>
    <property type="project" value="UniProtKB-UniRule"/>
</dbReference>
<evidence type="ECO:0000256" key="13">
    <source>
        <dbReference type="SAM" id="MobiDB-lite"/>
    </source>
</evidence>
<dbReference type="Pfam" id="PF00534">
    <property type="entry name" value="Glycos_transf_1"/>
    <property type="match status" value="1"/>
</dbReference>